<keyword evidence="10 12" id="KW-0472">Membrane</keyword>
<dbReference type="SUPFAM" id="SSF53756">
    <property type="entry name" value="UDP-Glycosyltransferase/glycogen phosphorylase"/>
    <property type="match status" value="1"/>
</dbReference>
<evidence type="ECO:0000256" key="9">
    <source>
        <dbReference type="ARBA" id="ARBA00023034"/>
    </source>
</evidence>
<comment type="similarity">
    <text evidence="3 12">Belongs to the glycosyltransferase 10 family.</text>
</comment>
<evidence type="ECO:0000259" key="13">
    <source>
        <dbReference type="Pfam" id="PF00852"/>
    </source>
</evidence>
<dbReference type="Pfam" id="PF17039">
    <property type="entry name" value="Glyco_tran_10_N"/>
    <property type="match status" value="1"/>
</dbReference>
<feature type="domain" description="Fucosyltransferase N-terminal" evidence="14">
    <location>
        <begin position="64"/>
        <end position="183"/>
    </location>
</feature>
<evidence type="ECO:0000313" key="15">
    <source>
        <dbReference type="Proteomes" id="UP000887563"/>
    </source>
</evidence>
<evidence type="ECO:0000256" key="12">
    <source>
        <dbReference type="RuleBase" id="RU003832"/>
    </source>
</evidence>
<accession>A0A914KQN0</accession>
<evidence type="ECO:0000256" key="3">
    <source>
        <dbReference type="ARBA" id="ARBA00008919"/>
    </source>
</evidence>
<reference evidence="16" key="1">
    <citation type="submission" date="2022-11" db="UniProtKB">
        <authorList>
            <consortium name="WormBaseParasite"/>
        </authorList>
    </citation>
    <scope>IDENTIFICATION</scope>
</reference>
<evidence type="ECO:0000256" key="7">
    <source>
        <dbReference type="ARBA" id="ARBA00022968"/>
    </source>
</evidence>
<dbReference type="InterPro" id="IPR031481">
    <property type="entry name" value="Glyco_tran_10_N"/>
</dbReference>
<keyword evidence="4 12" id="KW-0328">Glycosyltransferase</keyword>
<evidence type="ECO:0000256" key="8">
    <source>
        <dbReference type="ARBA" id="ARBA00022989"/>
    </source>
</evidence>
<evidence type="ECO:0000256" key="2">
    <source>
        <dbReference type="ARBA" id="ARBA00004922"/>
    </source>
</evidence>
<dbReference type="InterPro" id="IPR038577">
    <property type="entry name" value="GT10-like_C_sf"/>
</dbReference>
<keyword evidence="9 12" id="KW-0333">Golgi apparatus</keyword>
<evidence type="ECO:0000313" key="16">
    <source>
        <dbReference type="WBParaSite" id="Minc3s00077g03757"/>
    </source>
</evidence>
<dbReference type="EC" id="2.4.1.-" evidence="12"/>
<sequence length="402" mass="47368">MEFYKLLCFLVVLVFMILISSYFLLEEPRYTIKWSKQVALKEMPTTQITTKLPTIPKPPIKRELPLILIWNPKCIPNQNYLYEMDRGTANYPPLSHNFKCGYTNCKFTSDRKLEANASTIIFWIHKVCPMDGWPQHRREEQNYMMFTIESTSETIPYYNRTMLTDTWFNTTVNYRIDSTVFMPNDALTRITKDTPKEDIWDKEEILEIVKGKTKLAFQAVSHCNAESDRDLLTKKIKEYIEVDVVGHCNGVGCNGDCKNREMKNHFFYLAFENSVCPNYVTEKFWNALRIPTVPVVITRSVFTGMDVPKNAFIALDDFNSVKELVEYMKDLRNNTEKYLRHFEWTKTYTKRHYGYNHSPKCRICEVATKMFEEKTKSVIDLNKFWNLKGCKNNLVKDFLNKG</sequence>
<dbReference type="Pfam" id="PF00852">
    <property type="entry name" value="Glyco_transf_10"/>
    <property type="match status" value="1"/>
</dbReference>
<dbReference type="InterPro" id="IPR001503">
    <property type="entry name" value="Glyco_trans_10"/>
</dbReference>
<evidence type="ECO:0000256" key="10">
    <source>
        <dbReference type="ARBA" id="ARBA00023136"/>
    </source>
</evidence>
<evidence type="ECO:0000256" key="5">
    <source>
        <dbReference type="ARBA" id="ARBA00022679"/>
    </source>
</evidence>
<keyword evidence="5 12" id="KW-0808">Transferase</keyword>
<comment type="subcellular location">
    <subcellularLocation>
        <location evidence="1 12">Golgi apparatus</location>
        <location evidence="1 12">Golgi stack membrane</location>
        <topology evidence="1 12">Single-pass type II membrane protein</topology>
    </subcellularLocation>
</comment>
<dbReference type="GO" id="GO:0008417">
    <property type="term" value="F:fucosyltransferase activity"/>
    <property type="evidence" value="ECO:0007669"/>
    <property type="project" value="InterPro"/>
</dbReference>
<dbReference type="PANTHER" id="PTHR48438:SF1">
    <property type="entry name" value="ALPHA-(1,3)-FUCOSYLTRANSFERASE C-RELATED"/>
    <property type="match status" value="1"/>
</dbReference>
<dbReference type="InterPro" id="IPR055270">
    <property type="entry name" value="Glyco_tran_10_C"/>
</dbReference>
<dbReference type="AlphaFoldDB" id="A0A914KQN0"/>
<dbReference type="PANTHER" id="PTHR48438">
    <property type="entry name" value="ALPHA-(1,3)-FUCOSYLTRANSFERASE C-RELATED"/>
    <property type="match status" value="1"/>
</dbReference>
<dbReference type="Proteomes" id="UP000887563">
    <property type="component" value="Unplaced"/>
</dbReference>
<keyword evidence="11" id="KW-0325">Glycoprotein</keyword>
<organism evidence="15 16">
    <name type="scientific">Meloidogyne incognita</name>
    <name type="common">Southern root-knot nematode worm</name>
    <name type="synonym">Oxyuris incognita</name>
    <dbReference type="NCBI Taxonomy" id="6306"/>
    <lineage>
        <taxon>Eukaryota</taxon>
        <taxon>Metazoa</taxon>
        <taxon>Ecdysozoa</taxon>
        <taxon>Nematoda</taxon>
        <taxon>Chromadorea</taxon>
        <taxon>Rhabditida</taxon>
        <taxon>Tylenchina</taxon>
        <taxon>Tylenchomorpha</taxon>
        <taxon>Tylenchoidea</taxon>
        <taxon>Meloidogynidae</taxon>
        <taxon>Meloidogyninae</taxon>
        <taxon>Meloidogyne</taxon>
        <taxon>Meloidogyne incognita group</taxon>
    </lineage>
</organism>
<keyword evidence="8 12" id="KW-1133">Transmembrane helix</keyword>
<evidence type="ECO:0000256" key="6">
    <source>
        <dbReference type="ARBA" id="ARBA00022692"/>
    </source>
</evidence>
<dbReference type="FunFam" id="3.40.50.11660:FF:000002">
    <property type="entry name" value="Alpha-(1,3)-fucosyltransferase"/>
    <property type="match status" value="1"/>
</dbReference>
<comment type="pathway">
    <text evidence="2">Protein modification; protein glycosylation.</text>
</comment>
<dbReference type="WBParaSite" id="Minc3s00077g03757">
    <property type="protein sequence ID" value="Minc3s00077g03757"/>
    <property type="gene ID" value="Minc3s00077g03757"/>
</dbReference>
<keyword evidence="7" id="KW-0735">Signal-anchor</keyword>
<feature type="transmembrane region" description="Helical" evidence="12">
    <location>
        <begin position="7"/>
        <end position="25"/>
    </location>
</feature>
<feature type="domain" description="Fucosyltransferase C-terminal" evidence="13">
    <location>
        <begin position="210"/>
        <end position="383"/>
    </location>
</feature>
<keyword evidence="6 12" id="KW-0812">Transmembrane</keyword>
<evidence type="ECO:0000256" key="1">
    <source>
        <dbReference type="ARBA" id="ARBA00004447"/>
    </source>
</evidence>
<dbReference type="Gene3D" id="3.40.50.11660">
    <property type="entry name" value="Glycosyl transferase family 10, C-terminal domain"/>
    <property type="match status" value="1"/>
</dbReference>
<evidence type="ECO:0000256" key="4">
    <source>
        <dbReference type="ARBA" id="ARBA00022676"/>
    </source>
</evidence>
<proteinExistence type="inferred from homology"/>
<keyword evidence="15" id="KW-1185">Reference proteome</keyword>
<dbReference type="GO" id="GO:0032580">
    <property type="term" value="C:Golgi cisterna membrane"/>
    <property type="evidence" value="ECO:0007669"/>
    <property type="project" value="UniProtKB-SubCell"/>
</dbReference>
<name>A0A914KQN0_MELIC</name>
<evidence type="ECO:0000259" key="14">
    <source>
        <dbReference type="Pfam" id="PF17039"/>
    </source>
</evidence>
<protein>
    <recommendedName>
        <fullName evidence="12">Fucosyltransferase</fullName>
        <ecNumber evidence="12">2.4.1.-</ecNumber>
    </recommendedName>
</protein>
<evidence type="ECO:0000256" key="11">
    <source>
        <dbReference type="ARBA" id="ARBA00023180"/>
    </source>
</evidence>